<dbReference type="PROSITE" id="PS51257">
    <property type="entry name" value="PROKAR_LIPOPROTEIN"/>
    <property type="match status" value="1"/>
</dbReference>
<evidence type="ECO:0000313" key="3">
    <source>
        <dbReference type="Proteomes" id="UP000290287"/>
    </source>
</evidence>
<reference evidence="2 3" key="1">
    <citation type="submission" date="2017-10" db="EMBL/GenBank/DDBJ databases">
        <title>Nyctiphanis sp. nov., isolated from the stomach of the euphausiid Nyctiphanes simplex (Hansen, 1911) in the Gulf of California.</title>
        <authorList>
            <person name="Gomez-Gil B."/>
            <person name="Aguilar-Mendez M."/>
            <person name="Lopez-Cortes A."/>
            <person name="Gomez-Gutierrez J."/>
            <person name="Roque A."/>
            <person name="Lang E."/>
            <person name="Gonzalez-Castillo A."/>
        </authorList>
    </citation>
    <scope>NUCLEOTIDE SEQUENCE [LARGE SCALE GENOMIC DNA]</scope>
    <source>
        <strain evidence="2 3">CAIM 600</strain>
    </source>
</reference>
<accession>A0A4V1LSI3</accession>
<feature type="chain" id="PRO_5020545987" evidence="1">
    <location>
        <begin position="23"/>
        <end position="125"/>
    </location>
</feature>
<feature type="signal peptide" evidence="1">
    <location>
        <begin position="1"/>
        <end position="22"/>
    </location>
</feature>
<proteinExistence type="predicted"/>
<keyword evidence="1" id="KW-0732">Signal</keyword>
<evidence type="ECO:0000256" key="1">
    <source>
        <dbReference type="SAM" id="SignalP"/>
    </source>
</evidence>
<dbReference type="OrthoDB" id="5895265at2"/>
<comment type="caution">
    <text evidence="2">The sequence shown here is derived from an EMBL/GenBank/DDBJ whole genome shotgun (WGS) entry which is preliminary data.</text>
</comment>
<dbReference type="EMBL" id="PEIB01000032">
    <property type="protein sequence ID" value="RXJ71798.1"/>
    <property type="molecule type" value="Genomic_DNA"/>
</dbReference>
<name>A0A4V1LSI3_9GAMM</name>
<dbReference type="RefSeq" id="WP_129123659.1">
    <property type="nucleotide sequence ID" value="NZ_PEIB01000032.1"/>
</dbReference>
<keyword evidence="3" id="KW-1185">Reference proteome</keyword>
<organism evidence="2 3">
    <name type="scientific">Veronia nyctiphanis</name>
    <dbReference type="NCBI Taxonomy" id="1278244"/>
    <lineage>
        <taxon>Bacteria</taxon>
        <taxon>Pseudomonadati</taxon>
        <taxon>Pseudomonadota</taxon>
        <taxon>Gammaproteobacteria</taxon>
        <taxon>Vibrionales</taxon>
        <taxon>Vibrionaceae</taxon>
        <taxon>Veronia</taxon>
    </lineage>
</organism>
<protein>
    <submittedName>
        <fullName evidence="2">Uncharacterized protein</fullName>
    </submittedName>
</protein>
<gene>
    <name evidence="2" type="ORF">CS022_19735</name>
</gene>
<sequence>MMRRFHSLSALLLCLVGLTSCAEKGVKPTDVDGGVEGLASWEVQQDSISFTARSTGCSSDASFKIYIDKADKNVIDLTIVRVKPDFCRRMPFWQSFTLTIPESIRGKELKISNPIVEDDEPINRS</sequence>
<dbReference type="AlphaFoldDB" id="A0A4V1LSI3"/>
<dbReference type="Proteomes" id="UP000290287">
    <property type="component" value="Unassembled WGS sequence"/>
</dbReference>
<evidence type="ECO:0000313" key="2">
    <source>
        <dbReference type="EMBL" id="RXJ71798.1"/>
    </source>
</evidence>